<organism evidence="3 4">
    <name type="scientific">Flavobacterium zepuense</name>
    <dbReference type="NCBI Taxonomy" id="2593302"/>
    <lineage>
        <taxon>Bacteria</taxon>
        <taxon>Pseudomonadati</taxon>
        <taxon>Bacteroidota</taxon>
        <taxon>Flavobacteriia</taxon>
        <taxon>Flavobacteriales</taxon>
        <taxon>Flavobacteriaceae</taxon>
        <taxon>Flavobacterium</taxon>
    </lineage>
</organism>
<dbReference type="SUPFAM" id="SSF51261">
    <property type="entry name" value="Duplicated hybrid motif"/>
    <property type="match status" value="1"/>
</dbReference>
<dbReference type="GO" id="GO:0004222">
    <property type="term" value="F:metalloendopeptidase activity"/>
    <property type="evidence" value="ECO:0007669"/>
    <property type="project" value="TreeGrafter"/>
</dbReference>
<evidence type="ECO:0000313" key="3">
    <source>
        <dbReference type="EMBL" id="TRW24876.1"/>
    </source>
</evidence>
<accession>A0A552V332</accession>
<comment type="caution">
    <text evidence="3">The sequence shown here is derived from an EMBL/GenBank/DDBJ whole genome shotgun (WGS) entry which is preliminary data.</text>
</comment>
<dbReference type="Gene3D" id="2.30.30.40">
    <property type="entry name" value="SH3 Domains"/>
    <property type="match status" value="1"/>
</dbReference>
<sequence length="389" mass="41938">MCILISVKRKNVMYSLAAAVALLLIISCNGCSGLTTGFNSVADAITKPSARQVYAREFKDNKEQIALWETAYDNAKTDSLQVTLPYGETGKFRPFTNPVYTYTVQMQEGEVLQAAVVADSVNHRMFINVLAVQDTAYTNAAETILAENALEFEVKQTGFYKVVIQPELAANSNFFISLTKRPLYGFPVSGKGNAAIGSFWGMERDGGKRSHEGIDIFAKKGTPVVAVTDGSISFTGERGLGGKQVWLRDGLFGKSLYYAHLDSIAVQSGASVKAGDTLGFVGNTGNARFTPAHLHFGIYKGAAVNPLPFVYQTEKLSKAKFTTNFTAASLKTKGKANLRQGPGTTTPTVGTLAPAETVTLLGQNNEWLHIQTQAGQKAFLHKSLANPIN</sequence>
<dbReference type="OrthoDB" id="9810477at2"/>
<feature type="signal peptide" evidence="1">
    <location>
        <begin position="1"/>
        <end position="32"/>
    </location>
</feature>
<dbReference type="EMBL" id="VJVZ01000005">
    <property type="protein sequence ID" value="TRW24876.1"/>
    <property type="molecule type" value="Genomic_DNA"/>
</dbReference>
<evidence type="ECO:0000313" key="4">
    <source>
        <dbReference type="Proteomes" id="UP000320643"/>
    </source>
</evidence>
<keyword evidence="1" id="KW-0732">Signal</keyword>
<dbReference type="AlphaFoldDB" id="A0A552V332"/>
<proteinExistence type="predicted"/>
<feature type="domain" description="SH3b" evidence="2">
    <location>
        <begin position="325"/>
        <end position="389"/>
    </location>
</feature>
<dbReference type="PROSITE" id="PS51781">
    <property type="entry name" value="SH3B"/>
    <property type="match status" value="1"/>
</dbReference>
<evidence type="ECO:0000256" key="1">
    <source>
        <dbReference type="SAM" id="SignalP"/>
    </source>
</evidence>
<dbReference type="Gene3D" id="2.70.70.10">
    <property type="entry name" value="Glucose Permease (Domain IIA)"/>
    <property type="match status" value="1"/>
</dbReference>
<reference evidence="3 4" key="1">
    <citation type="submission" date="2019-07" db="EMBL/GenBank/DDBJ databases">
        <title>Flavobacterium sp. nov., isolated from glacier ice.</title>
        <authorList>
            <person name="Liu Q."/>
            <person name="Xin Y.-H."/>
        </authorList>
    </citation>
    <scope>NUCLEOTIDE SEQUENCE [LARGE SCALE GENOMIC DNA]</scope>
    <source>
        <strain evidence="3 4">ZT4R6</strain>
    </source>
</reference>
<dbReference type="InterPro" id="IPR003646">
    <property type="entry name" value="SH3-like_bac-type"/>
</dbReference>
<dbReference type="PANTHER" id="PTHR21666:SF268">
    <property type="entry name" value="PEPTIDASE M23 DOMAIN-CONTAINING PROTEIN"/>
    <property type="match status" value="1"/>
</dbReference>
<dbReference type="Proteomes" id="UP000320643">
    <property type="component" value="Unassembled WGS sequence"/>
</dbReference>
<dbReference type="Pfam" id="PF08239">
    <property type="entry name" value="SH3_3"/>
    <property type="match status" value="1"/>
</dbReference>
<dbReference type="PANTHER" id="PTHR21666">
    <property type="entry name" value="PEPTIDASE-RELATED"/>
    <property type="match status" value="1"/>
</dbReference>
<keyword evidence="4" id="KW-1185">Reference proteome</keyword>
<protein>
    <submittedName>
        <fullName evidence="3">M23 family metallopeptidase</fullName>
    </submittedName>
</protein>
<feature type="chain" id="PRO_5022190555" evidence="1">
    <location>
        <begin position="33"/>
        <end position="389"/>
    </location>
</feature>
<gene>
    <name evidence="3" type="ORF">FMM05_10280</name>
</gene>
<dbReference type="InterPro" id="IPR016047">
    <property type="entry name" value="M23ase_b-sheet_dom"/>
</dbReference>
<name>A0A552V332_9FLAO</name>
<dbReference type="Pfam" id="PF01551">
    <property type="entry name" value="Peptidase_M23"/>
    <property type="match status" value="1"/>
</dbReference>
<dbReference type="InterPro" id="IPR011055">
    <property type="entry name" value="Dup_hybrid_motif"/>
</dbReference>
<dbReference type="InterPro" id="IPR050570">
    <property type="entry name" value="Cell_wall_metabolism_enzyme"/>
</dbReference>
<dbReference type="CDD" id="cd12797">
    <property type="entry name" value="M23_peptidase"/>
    <property type="match status" value="1"/>
</dbReference>
<evidence type="ECO:0000259" key="2">
    <source>
        <dbReference type="PROSITE" id="PS51781"/>
    </source>
</evidence>
<dbReference type="SMART" id="SM00287">
    <property type="entry name" value="SH3b"/>
    <property type="match status" value="1"/>
</dbReference>